<evidence type="ECO:0000313" key="1">
    <source>
        <dbReference type="EMBL" id="MDC2890350.1"/>
    </source>
</evidence>
<name>A0ABT5FFM3_9GAMM</name>
<dbReference type="EMBL" id="JAQOMS010000002">
    <property type="protein sequence ID" value="MDC2890350.1"/>
    <property type="molecule type" value="Genomic_DNA"/>
</dbReference>
<sequence>MSTKQVFDGEDHVRGLQYDSGDRLCLDGQRLLHNSGTHLRGGATYIKSVDDQSIITAHGGSSSSGPEYFTVENKAGETHYYGEVSGLYLQNIHGNVIQDTSDAFVEPIAAMLMAVLQKVMQ</sequence>
<keyword evidence="2" id="KW-1185">Reference proteome</keyword>
<evidence type="ECO:0000313" key="2">
    <source>
        <dbReference type="Proteomes" id="UP001528411"/>
    </source>
</evidence>
<dbReference type="Proteomes" id="UP001528411">
    <property type="component" value="Unassembled WGS sequence"/>
</dbReference>
<dbReference type="RefSeq" id="WP_272181564.1">
    <property type="nucleotide sequence ID" value="NZ_JAQOMS010000002.1"/>
</dbReference>
<protein>
    <submittedName>
        <fullName evidence="1">Uncharacterized protein</fullName>
    </submittedName>
</protein>
<comment type="caution">
    <text evidence="1">The sequence shown here is derived from an EMBL/GenBank/DDBJ whole genome shotgun (WGS) entry which is preliminary data.</text>
</comment>
<accession>A0ABT5FFM3</accession>
<organism evidence="1 2">
    <name type="scientific">Psychrosphaera algicola</name>
    <dbReference type="NCBI Taxonomy" id="3023714"/>
    <lineage>
        <taxon>Bacteria</taxon>
        <taxon>Pseudomonadati</taxon>
        <taxon>Pseudomonadota</taxon>
        <taxon>Gammaproteobacteria</taxon>
        <taxon>Alteromonadales</taxon>
        <taxon>Pseudoalteromonadaceae</taxon>
        <taxon>Psychrosphaera</taxon>
    </lineage>
</organism>
<proteinExistence type="predicted"/>
<reference evidence="1 2" key="1">
    <citation type="submission" date="2023-01" db="EMBL/GenBank/DDBJ databases">
        <title>Psychrosphaera sp. nov., isolated from marine algae.</title>
        <authorList>
            <person name="Bayburt H."/>
            <person name="Choi B.J."/>
            <person name="Kim J.M."/>
            <person name="Choi D.G."/>
            <person name="Jeon C.O."/>
        </authorList>
    </citation>
    <scope>NUCLEOTIDE SEQUENCE [LARGE SCALE GENOMIC DNA]</scope>
    <source>
        <strain evidence="1 2">G1-22</strain>
    </source>
</reference>
<gene>
    <name evidence="1" type="ORF">PN838_18300</name>
</gene>